<dbReference type="Gene3D" id="1.10.443.10">
    <property type="entry name" value="Intergrase catalytic core"/>
    <property type="match status" value="1"/>
</dbReference>
<evidence type="ECO:0000313" key="3">
    <source>
        <dbReference type="Proteomes" id="UP000478052"/>
    </source>
</evidence>
<dbReference type="AlphaFoldDB" id="A0A6G0YAK7"/>
<gene>
    <name evidence="2" type="ORF">FWK35_00019732</name>
</gene>
<dbReference type="OrthoDB" id="7776589at2759"/>
<proteinExistence type="predicted"/>
<sequence length="68" mass="7731">MPKEIANYLNLPDPQAYSGHSFRRTSATLLADFGGDITTLKRHGDWKSSQIAEGYIEDSIKKKKYLTR</sequence>
<keyword evidence="1" id="KW-0233">DNA recombination</keyword>
<evidence type="ECO:0000256" key="1">
    <source>
        <dbReference type="ARBA" id="ARBA00023172"/>
    </source>
</evidence>
<dbReference type="InterPro" id="IPR013762">
    <property type="entry name" value="Integrase-like_cat_sf"/>
</dbReference>
<accession>A0A6G0YAK7</accession>
<protein>
    <submittedName>
        <fullName evidence="2">Phage integrase domain-containing protein</fullName>
    </submittedName>
</protein>
<name>A0A6G0YAK7_APHCR</name>
<dbReference type="InterPro" id="IPR011010">
    <property type="entry name" value="DNA_brk_join_enz"/>
</dbReference>
<dbReference type="SUPFAM" id="SSF56349">
    <property type="entry name" value="DNA breaking-rejoining enzymes"/>
    <property type="match status" value="1"/>
</dbReference>
<dbReference type="GO" id="GO:0006310">
    <property type="term" value="P:DNA recombination"/>
    <property type="evidence" value="ECO:0007669"/>
    <property type="project" value="UniProtKB-KW"/>
</dbReference>
<dbReference type="EMBL" id="VUJU01005174">
    <property type="protein sequence ID" value="KAF0752058.1"/>
    <property type="molecule type" value="Genomic_DNA"/>
</dbReference>
<reference evidence="2 3" key="1">
    <citation type="submission" date="2019-08" db="EMBL/GenBank/DDBJ databases">
        <title>Whole genome of Aphis craccivora.</title>
        <authorList>
            <person name="Voronova N.V."/>
            <person name="Shulinski R.S."/>
            <person name="Bandarenka Y.V."/>
            <person name="Zhorov D.G."/>
            <person name="Warner D."/>
        </authorList>
    </citation>
    <scope>NUCLEOTIDE SEQUENCE [LARGE SCALE GENOMIC DNA]</scope>
    <source>
        <strain evidence="2">180601</strain>
        <tissue evidence="2">Whole Body</tissue>
    </source>
</reference>
<comment type="caution">
    <text evidence="2">The sequence shown here is derived from an EMBL/GenBank/DDBJ whole genome shotgun (WGS) entry which is preliminary data.</text>
</comment>
<organism evidence="2 3">
    <name type="scientific">Aphis craccivora</name>
    <name type="common">Cowpea aphid</name>
    <dbReference type="NCBI Taxonomy" id="307492"/>
    <lineage>
        <taxon>Eukaryota</taxon>
        <taxon>Metazoa</taxon>
        <taxon>Ecdysozoa</taxon>
        <taxon>Arthropoda</taxon>
        <taxon>Hexapoda</taxon>
        <taxon>Insecta</taxon>
        <taxon>Pterygota</taxon>
        <taxon>Neoptera</taxon>
        <taxon>Paraneoptera</taxon>
        <taxon>Hemiptera</taxon>
        <taxon>Sternorrhyncha</taxon>
        <taxon>Aphidomorpha</taxon>
        <taxon>Aphidoidea</taxon>
        <taxon>Aphididae</taxon>
        <taxon>Aphidini</taxon>
        <taxon>Aphis</taxon>
        <taxon>Aphis</taxon>
    </lineage>
</organism>
<dbReference type="GO" id="GO:0003677">
    <property type="term" value="F:DNA binding"/>
    <property type="evidence" value="ECO:0007669"/>
    <property type="project" value="InterPro"/>
</dbReference>
<evidence type="ECO:0000313" key="2">
    <source>
        <dbReference type="EMBL" id="KAF0752058.1"/>
    </source>
</evidence>
<keyword evidence="3" id="KW-1185">Reference proteome</keyword>
<dbReference type="GO" id="GO:0015074">
    <property type="term" value="P:DNA integration"/>
    <property type="evidence" value="ECO:0007669"/>
    <property type="project" value="InterPro"/>
</dbReference>
<dbReference type="Proteomes" id="UP000478052">
    <property type="component" value="Unassembled WGS sequence"/>
</dbReference>